<evidence type="ECO:0008006" key="5">
    <source>
        <dbReference type="Google" id="ProtNLM"/>
    </source>
</evidence>
<evidence type="ECO:0000256" key="1">
    <source>
        <dbReference type="SAM" id="Phobius"/>
    </source>
</evidence>
<accession>A0A124IA10</accession>
<dbReference type="InterPro" id="IPR047704">
    <property type="entry name" value="GPS-CTERM"/>
</dbReference>
<keyword evidence="1" id="KW-0812">Transmembrane</keyword>
<keyword evidence="2" id="KW-0732">Signal</keyword>
<sequence length="209" mass="21774">MRRRALTLVLAVLVVLTGAAQAQATGYRYWSFWDRDGERWTYATQGPSLARPSDGDVQGFRFAVSEDSNDAARPRGAAEFAVICARTPARDGTKRVALVIDFGTAADAPSGEAPPARRTACARVSPEATTAEALAAVAKPLRYDTNALLCAISGYPAKGCGEPVVEGEQKKEASGASGGGPSLGLVAGIAVVVVLGAAGVWQVRRRRDG</sequence>
<protein>
    <recommendedName>
        <fullName evidence="5">Secreted protein</fullName>
    </recommendedName>
</protein>
<evidence type="ECO:0000256" key="2">
    <source>
        <dbReference type="SAM" id="SignalP"/>
    </source>
</evidence>
<name>A0A124IA10_9ACTN</name>
<organism evidence="3 4">
    <name type="scientific">Streptomyces caeruleatus</name>
    <dbReference type="NCBI Taxonomy" id="661399"/>
    <lineage>
        <taxon>Bacteria</taxon>
        <taxon>Bacillati</taxon>
        <taxon>Actinomycetota</taxon>
        <taxon>Actinomycetes</taxon>
        <taxon>Kitasatosporales</taxon>
        <taxon>Streptomycetaceae</taxon>
        <taxon>Streptomyces</taxon>
    </lineage>
</organism>
<dbReference type="Proteomes" id="UP000053429">
    <property type="component" value="Unassembled WGS sequence"/>
</dbReference>
<feature type="chain" id="PRO_5007174150" description="Secreted protein" evidence="2">
    <location>
        <begin position="25"/>
        <end position="209"/>
    </location>
</feature>
<keyword evidence="1" id="KW-0472">Membrane</keyword>
<evidence type="ECO:0000313" key="4">
    <source>
        <dbReference type="Proteomes" id="UP000053429"/>
    </source>
</evidence>
<gene>
    <name evidence="3" type="ORF">AQJ67_12610</name>
</gene>
<dbReference type="AlphaFoldDB" id="A0A124IA10"/>
<evidence type="ECO:0000313" key="3">
    <source>
        <dbReference type="EMBL" id="KUO04222.1"/>
    </source>
</evidence>
<reference evidence="3 4" key="1">
    <citation type="submission" date="2015-10" db="EMBL/GenBank/DDBJ databases">
        <title>Draft genome sequence of Streptomyces caeruleatus NRRL B-24802, type strain for the species Streptomyces caeruleatus.</title>
        <authorList>
            <person name="Ruckert C."/>
            <person name="Winkler A."/>
            <person name="Kalinowski J."/>
            <person name="Kampfer P."/>
            <person name="Glaeser S."/>
        </authorList>
    </citation>
    <scope>NUCLEOTIDE SEQUENCE [LARGE SCALE GENOMIC DNA]</scope>
    <source>
        <strain evidence="3 4">NRRL B-24802</strain>
    </source>
</reference>
<dbReference type="EMBL" id="LMWY01000014">
    <property type="protein sequence ID" value="KUO04222.1"/>
    <property type="molecule type" value="Genomic_DNA"/>
</dbReference>
<keyword evidence="1" id="KW-1133">Transmembrane helix</keyword>
<dbReference type="OrthoDB" id="3530682at2"/>
<keyword evidence="4" id="KW-1185">Reference proteome</keyword>
<proteinExistence type="predicted"/>
<dbReference type="InterPro" id="IPR047703">
    <property type="entry name" value="SCO2322-like"/>
</dbReference>
<dbReference type="STRING" id="661399.AQJ67_12610"/>
<feature type="transmembrane region" description="Helical" evidence="1">
    <location>
        <begin position="183"/>
        <end position="203"/>
    </location>
</feature>
<comment type="caution">
    <text evidence="3">The sequence shown here is derived from an EMBL/GenBank/DDBJ whole genome shotgun (WGS) entry which is preliminary data.</text>
</comment>
<dbReference type="NCBIfam" id="NF040681">
    <property type="entry name" value="GPS-CTERM"/>
    <property type="match status" value="1"/>
</dbReference>
<dbReference type="NCBIfam" id="NF040672">
    <property type="entry name" value="SCO2322_fam"/>
    <property type="match status" value="1"/>
</dbReference>
<feature type="signal peptide" evidence="2">
    <location>
        <begin position="1"/>
        <end position="24"/>
    </location>
</feature>